<dbReference type="AlphaFoldDB" id="W4QBJ7"/>
<protein>
    <submittedName>
        <fullName evidence="5">Two-component response regulator</fullName>
    </submittedName>
</protein>
<organism evidence="5 6">
    <name type="scientific">Halalkalibacter hemicellulosilyticusJCM 9152</name>
    <dbReference type="NCBI Taxonomy" id="1236971"/>
    <lineage>
        <taxon>Bacteria</taxon>
        <taxon>Bacillati</taxon>
        <taxon>Bacillota</taxon>
        <taxon>Bacilli</taxon>
        <taxon>Bacillales</taxon>
        <taxon>Bacillaceae</taxon>
        <taxon>Halalkalibacter</taxon>
    </lineage>
</organism>
<dbReference type="SMART" id="SM00342">
    <property type="entry name" value="HTH_ARAC"/>
    <property type="match status" value="1"/>
</dbReference>
<comment type="caution">
    <text evidence="5">The sequence shown here is derived from an EMBL/GenBank/DDBJ whole genome shotgun (WGS) entry which is preliminary data.</text>
</comment>
<dbReference type="GO" id="GO:0003700">
    <property type="term" value="F:DNA-binding transcription factor activity"/>
    <property type="evidence" value="ECO:0007669"/>
    <property type="project" value="InterPro"/>
</dbReference>
<evidence type="ECO:0000256" key="3">
    <source>
        <dbReference type="ARBA" id="ARBA00023163"/>
    </source>
</evidence>
<dbReference type="Pfam" id="PF12833">
    <property type="entry name" value="HTH_18"/>
    <property type="match status" value="1"/>
</dbReference>
<reference evidence="5" key="1">
    <citation type="journal article" date="2014" name="Genome Announc.">
        <title>Draft Genome Sequences of Three Alkaliphilic Bacillus Strains, Bacillus wakoensis JCM 9140T, Bacillus akibai JCM 9157T, and Bacillus hemicellulosilyticus JCM 9152T.</title>
        <authorList>
            <person name="Yuki M."/>
            <person name="Oshima K."/>
            <person name="Suda W."/>
            <person name="Oshida Y."/>
            <person name="Kitamura K."/>
            <person name="Iida T."/>
            <person name="Hattori M."/>
            <person name="Ohkuma M."/>
        </authorList>
    </citation>
    <scope>NUCLEOTIDE SEQUENCE [LARGE SCALE GENOMIC DNA]</scope>
    <source>
        <strain evidence="5">JCM 9152</strain>
    </source>
</reference>
<dbReference type="InterPro" id="IPR003313">
    <property type="entry name" value="AraC-bd"/>
</dbReference>
<keyword evidence="3" id="KW-0804">Transcription</keyword>
<dbReference type="PROSITE" id="PS00041">
    <property type="entry name" value="HTH_ARAC_FAMILY_1"/>
    <property type="match status" value="1"/>
</dbReference>
<dbReference type="PANTHER" id="PTHR43280">
    <property type="entry name" value="ARAC-FAMILY TRANSCRIPTIONAL REGULATOR"/>
    <property type="match status" value="1"/>
</dbReference>
<keyword evidence="6" id="KW-1185">Reference proteome</keyword>
<dbReference type="PRINTS" id="PR00032">
    <property type="entry name" value="HTHARAC"/>
</dbReference>
<dbReference type="InterPro" id="IPR018060">
    <property type="entry name" value="HTH_AraC"/>
</dbReference>
<evidence type="ECO:0000259" key="4">
    <source>
        <dbReference type="PROSITE" id="PS01124"/>
    </source>
</evidence>
<dbReference type="EMBL" id="BAUU01000001">
    <property type="protein sequence ID" value="GAE28774.1"/>
    <property type="molecule type" value="Genomic_DNA"/>
</dbReference>
<dbReference type="SUPFAM" id="SSF51215">
    <property type="entry name" value="Regulatory protein AraC"/>
    <property type="match status" value="1"/>
</dbReference>
<evidence type="ECO:0000256" key="1">
    <source>
        <dbReference type="ARBA" id="ARBA00023015"/>
    </source>
</evidence>
<evidence type="ECO:0000256" key="2">
    <source>
        <dbReference type="ARBA" id="ARBA00023125"/>
    </source>
</evidence>
<gene>
    <name evidence="5" type="ORF">JCM9152_107</name>
</gene>
<dbReference type="Gene3D" id="2.60.120.280">
    <property type="entry name" value="Regulatory protein AraC"/>
    <property type="match status" value="1"/>
</dbReference>
<dbReference type="InterPro" id="IPR037923">
    <property type="entry name" value="HTH-like"/>
</dbReference>
<keyword evidence="2" id="KW-0238">DNA-binding</keyword>
<dbReference type="SUPFAM" id="SSF46689">
    <property type="entry name" value="Homeodomain-like"/>
    <property type="match status" value="2"/>
</dbReference>
<dbReference type="InterPro" id="IPR009057">
    <property type="entry name" value="Homeodomain-like_sf"/>
</dbReference>
<feature type="domain" description="HTH araC/xylS-type" evidence="4">
    <location>
        <begin position="192"/>
        <end position="290"/>
    </location>
</feature>
<evidence type="ECO:0000313" key="6">
    <source>
        <dbReference type="Proteomes" id="UP000018895"/>
    </source>
</evidence>
<dbReference type="InterPro" id="IPR020449">
    <property type="entry name" value="Tscrpt_reg_AraC-type_HTH"/>
</dbReference>
<dbReference type="Gene3D" id="1.10.10.60">
    <property type="entry name" value="Homeodomain-like"/>
    <property type="match status" value="2"/>
</dbReference>
<dbReference type="Pfam" id="PF02311">
    <property type="entry name" value="AraC_binding"/>
    <property type="match status" value="1"/>
</dbReference>
<proteinExistence type="predicted"/>
<keyword evidence="1" id="KW-0805">Transcription regulation</keyword>
<dbReference type="PROSITE" id="PS01124">
    <property type="entry name" value="HTH_ARAC_FAMILY_2"/>
    <property type="match status" value="1"/>
</dbReference>
<name>W4QBJ7_9BACI</name>
<sequence>MKKADGFAAEKLYILPEYIEDDLHKHALLKEGYMSDIGYFPDATHHYRKRERGCPSHIMIYCSAGEGWIQLKHDDIIHIKPHTFFFLPAHTAHTYFADERNPWSIYWFHIKGDSISTLALELNLSRKPIAISYKEGSLFIQLFNQCYDFISHKPYSVEHHLHLTQTIRYLLSTIAMNTYQSHDTERKTAYIEEAILFMENHLHTSISLEEIAKKVQLSKQHLNHIFKEATGFPPIDYFLRLKIQRACQLLDLTALSIKEVASDIGFKDPYYFSRMFKKIIGQSPSDYRMTLKG</sequence>
<dbReference type="STRING" id="1236971.JCM9152_107"/>
<evidence type="ECO:0000313" key="5">
    <source>
        <dbReference type="EMBL" id="GAE28774.1"/>
    </source>
</evidence>
<dbReference type="CDD" id="cd06986">
    <property type="entry name" value="cupin_MmsR-like_N"/>
    <property type="match status" value="1"/>
</dbReference>
<dbReference type="Proteomes" id="UP000018895">
    <property type="component" value="Unassembled WGS sequence"/>
</dbReference>
<dbReference type="InterPro" id="IPR018062">
    <property type="entry name" value="HTH_AraC-typ_CS"/>
</dbReference>
<accession>W4QBJ7</accession>
<dbReference type="GO" id="GO:0043565">
    <property type="term" value="F:sequence-specific DNA binding"/>
    <property type="evidence" value="ECO:0007669"/>
    <property type="project" value="InterPro"/>
</dbReference>
<dbReference type="OrthoDB" id="9807321at2"/>
<dbReference type="PANTHER" id="PTHR43280:SF30">
    <property type="entry name" value="MMSAB OPERON REGULATORY PROTEIN"/>
    <property type="match status" value="1"/>
</dbReference>
<dbReference type="RefSeq" id="WP_035339727.1">
    <property type="nucleotide sequence ID" value="NZ_BAUU01000001.1"/>
</dbReference>